<dbReference type="OrthoDB" id="446293at2759"/>
<dbReference type="GO" id="GO:0008289">
    <property type="term" value="F:lipid binding"/>
    <property type="evidence" value="ECO:0007669"/>
    <property type="project" value="TreeGrafter"/>
</dbReference>
<dbReference type="InterPro" id="IPR004148">
    <property type="entry name" value="BAR_dom"/>
</dbReference>
<name>A0A1R1PZD9_ZANCU</name>
<evidence type="ECO:0000259" key="4">
    <source>
        <dbReference type="PROSITE" id="PS51021"/>
    </source>
</evidence>
<keyword evidence="2" id="KW-0963">Cytoplasm</keyword>
<dbReference type="AlphaFoldDB" id="A0A1R1PZD9"/>
<protein>
    <submittedName>
        <fullName evidence="5">Protein hob3</fullName>
    </submittedName>
</protein>
<dbReference type="InterPro" id="IPR046982">
    <property type="entry name" value="BIN3/RVS161-like"/>
</dbReference>
<dbReference type="GO" id="GO:0051666">
    <property type="term" value="P:actin cortical patch localization"/>
    <property type="evidence" value="ECO:0007669"/>
    <property type="project" value="InterPro"/>
</dbReference>
<comment type="subcellular location">
    <subcellularLocation>
        <location evidence="1">Cytoplasm</location>
        <location evidence="1">Cytoskeleton</location>
    </subcellularLocation>
</comment>
<gene>
    <name evidence="5" type="ORF">AX774_g189</name>
</gene>
<evidence type="ECO:0000256" key="2">
    <source>
        <dbReference type="ARBA" id="ARBA00022490"/>
    </source>
</evidence>
<dbReference type="GO" id="GO:0031097">
    <property type="term" value="C:medial cortex"/>
    <property type="evidence" value="ECO:0007669"/>
    <property type="project" value="TreeGrafter"/>
</dbReference>
<comment type="caution">
    <text evidence="5">The sequence shown here is derived from an EMBL/GenBank/DDBJ whole genome shotgun (WGS) entry which is preliminary data.</text>
</comment>
<reference evidence="6" key="1">
    <citation type="submission" date="2017-01" db="EMBL/GenBank/DDBJ databases">
        <authorList>
            <person name="Wang Y."/>
            <person name="White M."/>
            <person name="Kvist S."/>
            <person name="Moncalvo J.-M."/>
        </authorList>
    </citation>
    <scope>NUCLEOTIDE SEQUENCE [LARGE SCALE GENOMIC DNA]</scope>
    <source>
        <strain evidence="6">COL-18-3</strain>
    </source>
</reference>
<organism evidence="5 6">
    <name type="scientific">Zancudomyces culisetae</name>
    <name type="common">Gut fungus</name>
    <name type="synonym">Smittium culisetae</name>
    <dbReference type="NCBI Taxonomy" id="1213189"/>
    <lineage>
        <taxon>Eukaryota</taxon>
        <taxon>Fungi</taxon>
        <taxon>Fungi incertae sedis</taxon>
        <taxon>Zoopagomycota</taxon>
        <taxon>Kickxellomycotina</taxon>
        <taxon>Harpellomycetes</taxon>
        <taxon>Harpellales</taxon>
        <taxon>Legeriomycetaceae</taxon>
        <taxon>Zancudomyces</taxon>
    </lineage>
</organism>
<evidence type="ECO:0000313" key="5">
    <source>
        <dbReference type="EMBL" id="OMH86297.1"/>
    </source>
</evidence>
<dbReference type="PROSITE" id="PS51021">
    <property type="entry name" value="BAR"/>
    <property type="match status" value="1"/>
</dbReference>
<dbReference type="InterPro" id="IPR027267">
    <property type="entry name" value="AH/BAR_dom_sf"/>
</dbReference>
<keyword evidence="6" id="KW-1185">Reference proteome</keyword>
<evidence type="ECO:0000256" key="1">
    <source>
        <dbReference type="ARBA" id="ARBA00004245"/>
    </source>
</evidence>
<evidence type="ECO:0000256" key="3">
    <source>
        <dbReference type="ARBA" id="ARBA00023212"/>
    </source>
</evidence>
<feature type="domain" description="BAR" evidence="4">
    <location>
        <begin position="1"/>
        <end position="206"/>
    </location>
</feature>
<dbReference type="GO" id="GO:1990528">
    <property type="term" value="C:Rvs161p-Rvs167p complex"/>
    <property type="evidence" value="ECO:0007669"/>
    <property type="project" value="TreeGrafter"/>
</dbReference>
<evidence type="ECO:0000313" key="6">
    <source>
        <dbReference type="Proteomes" id="UP000188320"/>
    </source>
</evidence>
<dbReference type="PANTHER" id="PTHR47174">
    <property type="entry name" value="BRIDGING INTEGRATOR 3"/>
    <property type="match status" value="1"/>
</dbReference>
<dbReference type="PANTHER" id="PTHR47174:SF3">
    <property type="entry name" value="BRIDGING INTEGRATOR 3"/>
    <property type="match status" value="1"/>
</dbReference>
<dbReference type="Pfam" id="PF03114">
    <property type="entry name" value="BAR"/>
    <property type="match status" value="1"/>
</dbReference>
<dbReference type="Proteomes" id="UP000188320">
    <property type="component" value="Unassembled WGS sequence"/>
</dbReference>
<dbReference type="GO" id="GO:0097320">
    <property type="term" value="P:plasma membrane tubulation"/>
    <property type="evidence" value="ECO:0007669"/>
    <property type="project" value="TreeGrafter"/>
</dbReference>
<proteinExistence type="predicted"/>
<dbReference type="EMBL" id="LSSK01000009">
    <property type="protein sequence ID" value="OMH86297.1"/>
    <property type="molecule type" value="Genomic_DNA"/>
</dbReference>
<dbReference type="SUPFAM" id="SSF103657">
    <property type="entry name" value="BAR/IMD domain-like"/>
    <property type="match status" value="1"/>
</dbReference>
<dbReference type="GO" id="GO:0015629">
    <property type="term" value="C:actin cytoskeleton"/>
    <property type="evidence" value="ECO:0007669"/>
    <property type="project" value="TreeGrafter"/>
</dbReference>
<sequence length="230" mass="26319">MVFILNSFKKKAERLLYESKKFLESLKEMAESQNQLAVYLKNSEGGMDENYEGDDSDQNKYLLAAKKIHTEIYSEFENTYTITVLEPLEKFCSFIPEYERAISSVKKRHADLDKAKKDEIKTKSKTTDPTLINKATEALAYGERVYEALRNSLVVEIPKLIDSRAYVINPSFQALVRSQLQFFHECLESMDGISDNNANMSIEQAEDDLDKKMDDVLAKIKSLGICNLNV</sequence>
<dbReference type="GO" id="GO:0043332">
    <property type="term" value="C:mating projection tip"/>
    <property type="evidence" value="ECO:0007669"/>
    <property type="project" value="TreeGrafter"/>
</dbReference>
<accession>A0A1R1PZD9</accession>
<dbReference type="GO" id="GO:0006897">
    <property type="term" value="P:endocytosis"/>
    <property type="evidence" value="ECO:0007669"/>
    <property type="project" value="InterPro"/>
</dbReference>
<keyword evidence="3" id="KW-0206">Cytoskeleton</keyword>
<dbReference type="Gene3D" id="1.20.1270.60">
    <property type="entry name" value="Arfaptin homology (AH) domain/BAR domain"/>
    <property type="match status" value="1"/>
</dbReference>